<evidence type="ECO:0000313" key="3">
    <source>
        <dbReference type="EMBL" id="KUI61656.1"/>
    </source>
</evidence>
<proteinExistence type="predicted"/>
<dbReference type="OrthoDB" id="5213630at2759"/>
<keyword evidence="4" id="KW-1185">Reference proteome</keyword>
<protein>
    <submittedName>
        <fullName evidence="3">Uncharacterized protein</fullName>
    </submittedName>
</protein>
<keyword evidence="1" id="KW-0175">Coiled coil</keyword>
<organism evidence="3 4">
    <name type="scientific">Cytospora mali</name>
    <name type="common">Apple Valsa canker fungus</name>
    <name type="synonym">Valsa mali</name>
    <dbReference type="NCBI Taxonomy" id="578113"/>
    <lineage>
        <taxon>Eukaryota</taxon>
        <taxon>Fungi</taxon>
        <taxon>Dikarya</taxon>
        <taxon>Ascomycota</taxon>
        <taxon>Pezizomycotina</taxon>
        <taxon>Sordariomycetes</taxon>
        <taxon>Sordariomycetidae</taxon>
        <taxon>Diaporthales</taxon>
        <taxon>Cytosporaceae</taxon>
        <taxon>Cytospora</taxon>
    </lineage>
</organism>
<sequence length="617" mass="70910">MIFRFDLIRRAITSEPVSTATFVSTPPHHTEEDPQLIQEHHDQIMAPKAPRHDDMGPAMDSNPPSNRHKHEYTGEPKSEGTVKRIKLSSACETQTEVAKKGQHLKELTSHIEAMDKNHESIKLKTPIVKNEHAVCSERYNDPWNKNNLQLAKIKDEVKVQTESLQWKEQQLREKTRDIEAERGECEDLKVDLKAVRVQLEETKRERDSANKWLHDYKNALATTQEKLNTIERELHDANSQLEEAKEEVDALRTVNDTNGAYNAKLQTSAKKAKDTLTKERREHKITEARLSKEKAKLEGQLKDLRQEFSTKKNEWNEQSTELVKKIRESKGRNHRYSNKVPDERVKEMVAELKFKISHFTECLGPPTNVADQELALVLTELMPDARIFLESGVLRDMLLQAYIWDWLRCTVFDPESKLWGGKLGRRFSQLYGRAQDELQGPKDDLFADYQYWRSSSSNFLVRLSDRSYSSELCGPDAMDMVMKLSKIYGNIGIEKATTMAMEILNDARELDITLRTLKAKFSWIFGNPQSDNQLKHRFGFNFQDSCMSESFRSPTNATGEQAHTVDLIVSPALFKEGNNDGADYETVRYCIKMEVVCNASRFLLQTKTLTNTQAGAL</sequence>
<dbReference type="Gene3D" id="1.10.287.1490">
    <property type="match status" value="1"/>
</dbReference>
<dbReference type="EMBL" id="KN714783">
    <property type="protein sequence ID" value="KUI61656.1"/>
    <property type="molecule type" value="Genomic_DNA"/>
</dbReference>
<dbReference type="Proteomes" id="UP000078576">
    <property type="component" value="Unassembled WGS sequence"/>
</dbReference>
<name>A0A194VCZ6_CYTMA</name>
<feature type="coiled-coil region" evidence="1">
    <location>
        <begin position="171"/>
        <end position="314"/>
    </location>
</feature>
<evidence type="ECO:0000313" key="4">
    <source>
        <dbReference type="Proteomes" id="UP000078576"/>
    </source>
</evidence>
<evidence type="ECO:0000256" key="2">
    <source>
        <dbReference type="SAM" id="MobiDB-lite"/>
    </source>
</evidence>
<feature type="compositionally biased region" description="Basic and acidic residues" evidence="2">
    <location>
        <begin position="71"/>
        <end position="82"/>
    </location>
</feature>
<feature type="region of interest" description="Disordered" evidence="2">
    <location>
        <begin position="48"/>
        <end position="82"/>
    </location>
</feature>
<dbReference type="AlphaFoldDB" id="A0A194VCZ6"/>
<reference evidence="4" key="1">
    <citation type="submission" date="2014-12" db="EMBL/GenBank/DDBJ databases">
        <title>Genome Sequence of Valsa Canker Pathogens Uncovers a Specific Adaption of Colonization on Woody Bark.</title>
        <authorList>
            <person name="Yin Z."/>
            <person name="Liu H."/>
            <person name="Gao X."/>
            <person name="Li Z."/>
            <person name="Song N."/>
            <person name="Ke X."/>
            <person name="Dai Q."/>
            <person name="Wu Y."/>
            <person name="Sun Y."/>
            <person name="Xu J.-R."/>
            <person name="Kang Z.K."/>
            <person name="Wang L."/>
            <person name="Huang L."/>
        </authorList>
    </citation>
    <scope>NUCLEOTIDE SEQUENCE [LARGE SCALE GENOMIC DNA]</scope>
    <source>
        <strain evidence="4">SXYL134</strain>
    </source>
</reference>
<gene>
    <name evidence="3" type="ORF">VP1G_08815</name>
</gene>
<dbReference type="STRING" id="694573.A0A194VCZ6"/>
<evidence type="ECO:0000256" key="1">
    <source>
        <dbReference type="SAM" id="Coils"/>
    </source>
</evidence>
<accession>A0A194VCZ6</accession>